<keyword evidence="1" id="KW-0472">Membrane</keyword>
<dbReference type="EMBL" id="JBAMIC010000002">
    <property type="protein sequence ID" value="KAK7111594.1"/>
    <property type="molecule type" value="Genomic_DNA"/>
</dbReference>
<evidence type="ECO:0000313" key="4">
    <source>
        <dbReference type="Proteomes" id="UP001374579"/>
    </source>
</evidence>
<proteinExistence type="predicted"/>
<evidence type="ECO:0000313" key="3">
    <source>
        <dbReference type="EMBL" id="KAK7111594.1"/>
    </source>
</evidence>
<keyword evidence="2" id="KW-0732">Signal</keyword>
<reference evidence="3 4" key="1">
    <citation type="submission" date="2024-02" db="EMBL/GenBank/DDBJ databases">
        <title>Chromosome-scale genome assembly of the rough periwinkle Littorina saxatilis.</title>
        <authorList>
            <person name="De Jode A."/>
            <person name="Faria R."/>
            <person name="Formenti G."/>
            <person name="Sims Y."/>
            <person name="Smith T.P."/>
            <person name="Tracey A."/>
            <person name="Wood J.M.D."/>
            <person name="Zagrodzka Z.B."/>
            <person name="Johannesson K."/>
            <person name="Butlin R.K."/>
            <person name="Leder E.H."/>
        </authorList>
    </citation>
    <scope>NUCLEOTIDE SEQUENCE [LARGE SCALE GENOMIC DNA]</scope>
    <source>
        <strain evidence="3">Snail1</strain>
        <tissue evidence="3">Muscle</tissue>
    </source>
</reference>
<name>A0AAN9BUY4_9CAEN</name>
<organism evidence="3 4">
    <name type="scientific">Littorina saxatilis</name>
    <dbReference type="NCBI Taxonomy" id="31220"/>
    <lineage>
        <taxon>Eukaryota</taxon>
        <taxon>Metazoa</taxon>
        <taxon>Spiralia</taxon>
        <taxon>Lophotrochozoa</taxon>
        <taxon>Mollusca</taxon>
        <taxon>Gastropoda</taxon>
        <taxon>Caenogastropoda</taxon>
        <taxon>Littorinimorpha</taxon>
        <taxon>Littorinoidea</taxon>
        <taxon>Littorinidae</taxon>
        <taxon>Littorina</taxon>
    </lineage>
</organism>
<accession>A0AAN9BUY4</accession>
<dbReference type="AlphaFoldDB" id="A0AAN9BUY4"/>
<gene>
    <name evidence="3" type="ORF">V1264_011201</name>
</gene>
<comment type="caution">
    <text evidence="3">The sequence shown here is derived from an EMBL/GenBank/DDBJ whole genome shotgun (WGS) entry which is preliminary data.</text>
</comment>
<protein>
    <submittedName>
        <fullName evidence="3">Uncharacterized protein</fullName>
    </submittedName>
</protein>
<sequence>MAFVLLAFLYLLIDVCKIWSGAPFYFPGMNPIVVYVGHELLTGRFPVSFDVVVTHPAQLAMNLWGATFWVLVALYLLNKGILITV</sequence>
<feature type="transmembrane region" description="Helical" evidence="1">
    <location>
        <begin position="59"/>
        <end position="77"/>
    </location>
</feature>
<evidence type="ECO:0000256" key="1">
    <source>
        <dbReference type="SAM" id="Phobius"/>
    </source>
</evidence>
<keyword evidence="1" id="KW-1133">Transmembrane helix</keyword>
<keyword evidence="4" id="KW-1185">Reference proteome</keyword>
<dbReference type="Proteomes" id="UP001374579">
    <property type="component" value="Unassembled WGS sequence"/>
</dbReference>
<feature type="signal peptide" evidence="2">
    <location>
        <begin position="1"/>
        <end position="20"/>
    </location>
</feature>
<evidence type="ECO:0000256" key="2">
    <source>
        <dbReference type="SAM" id="SignalP"/>
    </source>
</evidence>
<keyword evidence="1" id="KW-0812">Transmembrane</keyword>
<feature type="chain" id="PRO_5042826505" evidence="2">
    <location>
        <begin position="21"/>
        <end position="85"/>
    </location>
</feature>